<dbReference type="Pfam" id="PF03918">
    <property type="entry name" value="CcmH"/>
    <property type="match status" value="1"/>
</dbReference>
<feature type="signal peptide" evidence="7">
    <location>
        <begin position="1"/>
        <end position="22"/>
    </location>
</feature>
<dbReference type="InterPro" id="IPR051263">
    <property type="entry name" value="C-type_cytochrome_biogenesis"/>
</dbReference>
<dbReference type="PANTHER" id="PTHR47870">
    <property type="entry name" value="CYTOCHROME C-TYPE BIOGENESIS PROTEIN CCMH"/>
    <property type="match status" value="1"/>
</dbReference>
<dbReference type="PANTHER" id="PTHR47870:SF1">
    <property type="entry name" value="CYTOCHROME C-TYPE BIOGENESIS PROTEIN CCMH"/>
    <property type="match status" value="1"/>
</dbReference>
<comment type="caution">
    <text evidence="9">The sequence shown here is derived from an EMBL/GenBank/DDBJ whole genome shotgun (WGS) entry which is preliminary data.</text>
</comment>
<feature type="chain" id="PRO_5044968933" description="Cytochrome c-type biogenesis protein" evidence="7">
    <location>
        <begin position="23"/>
        <end position="155"/>
    </location>
</feature>
<evidence type="ECO:0000259" key="8">
    <source>
        <dbReference type="Pfam" id="PF03918"/>
    </source>
</evidence>
<dbReference type="InterPro" id="IPR005616">
    <property type="entry name" value="CcmH/CycL/Ccl2/NrfF_N"/>
</dbReference>
<keyword evidence="6 7" id="KW-0408">Iron</keyword>
<keyword evidence="7" id="KW-1133">Transmembrane helix</keyword>
<feature type="transmembrane region" description="Helical" evidence="7">
    <location>
        <begin position="107"/>
        <end position="128"/>
    </location>
</feature>
<keyword evidence="4 7" id="KW-0732">Signal</keyword>
<evidence type="ECO:0000256" key="2">
    <source>
        <dbReference type="ARBA" id="ARBA00022617"/>
    </source>
</evidence>
<evidence type="ECO:0000256" key="7">
    <source>
        <dbReference type="RuleBase" id="RU364112"/>
    </source>
</evidence>
<protein>
    <recommendedName>
        <fullName evidence="7">Cytochrome c-type biogenesis protein</fullName>
    </recommendedName>
</protein>
<comment type="function">
    <text evidence="7">Possible subunit of a heme lyase.</text>
</comment>
<evidence type="ECO:0000256" key="3">
    <source>
        <dbReference type="ARBA" id="ARBA00022723"/>
    </source>
</evidence>
<evidence type="ECO:0000256" key="4">
    <source>
        <dbReference type="ARBA" id="ARBA00022729"/>
    </source>
</evidence>
<dbReference type="EMBL" id="NRRL01000087">
    <property type="protein sequence ID" value="MBK1670315.1"/>
    <property type="molecule type" value="Genomic_DNA"/>
</dbReference>
<dbReference type="Proteomes" id="UP001296873">
    <property type="component" value="Unassembled WGS sequence"/>
</dbReference>
<organism evidence="9 10">
    <name type="scientific">Rhodovibrio sodomensis</name>
    <dbReference type="NCBI Taxonomy" id="1088"/>
    <lineage>
        <taxon>Bacteria</taxon>
        <taxon>Pseudomonadati</taxon>
        <taxon>Pseudomonadota</taxon>
        <taxon>Alphaproteobacteria</taxon>
        <taxon>Rhodospirillales</taxon>
        <taxon>Rhodovibrionaceae</taxon>
        <taxon>Rhodovibrio</taxon>
    </lineage>
</organism>
<dbReference type="Gene3D" id="1.10.8.640">
    <property type="entry name" value="Cytochrome C biogenesis protein"/>
    <property type="match status" value="1"/>
</dbReference>
<comment type="similarity">
    <text evidence="1 7">Belongs to the CcmH/CycL/Ccl2/NrfF family.</text>
</comment>
<feature type="domain" description="CcmH/CycL/Ccl2/NrfF N-terminal" evidence="8">
    <location>
        <begin position="11"/>
        <end position="152"/>
    </location>
</feature>
<keyword evidence="5" id="KW-0201">Cytochrome c-type biogenesis</keyword>
<evidence type="ECO:0000313" key="10">
    <source>
        <dbReference type="Proteomes" id="UP001296873"/>
    </source>
</evidence>
<evidence type="ECO:0000256" key="1">
    <source>
        <dbReference type="ARBA" id="ARBA00010342"/>
    </source>
</evidence>
<keyword evidence="7" id="KW-0472">Membrane</keyword>
<keyword evidence="10" id="KW-1185">Reference proteome</keyword>
<dbReference type="CDD" id="cd16378">
    <property type="entry name" value="CcmH_N"/>
    <property type="match status" value="1"/>
</dbReference>
<evidence type="ECO:0000256" key="6">
    <source>
        <dbReference type="ARBA" id="ARBA00023004"/>
    </source>
</evidence>
<keyword evidence="7" id="KW-0812">Transmembrane</keyword>
<accession>A0ABS1DIJ2</accession>
<dbReference type="InterPro" id="IPR038297">
    <property type="entry name" value="CcmH/CycL/NrfF/Ccl2_sf"/>
</dbReference>
<evidence type="ECO:0000313" key="9">
    <source>
        <dbReference type="EMBL" id="MBK1670315.1"/>
    </source>
</evidence>
<evidence type="ECO:0000256" key="5">
    <source>
        <dbReference type="ARBA" id="ARBA00022748"/>
    </source>
</evidence>
<gene>
    <name evidence="9" type="ORF">CKO28_20015</name>
</gene>
<keyword evidence="2 7" id="KW-0349">Heme</keyword>
<reference evidence="9 10" key="1">
    <citation type="journal article" date="2020" name="Microorganisms">
        <title>Osmotic Adaptation and Compatible Solute Biosynthesis of Phototrophic Bacteria as Revealed from Genome Analyses.</title>
        <authorList>
            <person name="Imhoff J.F."/>
            <person name="Rahn T."/>
            <person name="Kunzel S."/>
            <person name="Keller A."/>
            <person name="Neulinger S.C."/>
        </authorList>
    </citation>
    <scope>NUCLEOTIDE SEQUENCE [LARGE SCALE GENOMIC DNA]</scope>
    <source>
        <strain evidence="9 10">DSM 9895</strain>
    </source>
</reference>
<proteinExistence type="inferred from homology"/>
<keyword evidence="3 7" id="KW-0479">Metal-binding</keyword>
<sequence length="155" mass="17197">MRRSLGAFAIALAVALAAPAAAVQPEEKLADPQKEQRAQELGEEIRCLVCQSESIANSNADLAKDLRVLIREKIQAGQSNQEIKDFLQSRYGDYVLLRPPVKPETYVLWYGPAAITALGALGVGVFFWRRNKRPAAQQKLSADEQRRLNHILDGE</sequence>
<name>A0ABS1DIJ2_9PROT</name>